<organism evidence="1 2">
    <name type="scientific">Sphingomonas turrisvirgatae</name>
    <dbReference type="NCBI Taxonomy" id="1888892"/>
    <lineage>
        <taxon>Bacteria</taxon>
        <taxon>Pseudomonadati</taxon>
        <taxon>Pseudomonadota</taxon>
        <taxon>Alphaproteobacteria</taxon>
        <taxon>Sphingomonadales</taxon>
        <taxon>Sphingomonadaceae</taxon>
        <taxon>Sphingomonas</taxon>
    </lineage>
</organism>
<comment type="caution">
    <text evidence="1">The sequence shown here is derived from an EMBL/GenBank/DDBJ whole genome shotgun (WGS) entry which is preliminary data.</text>
</comment>
<dbReference type="Proteomes" id="UP000094487">
    <property type="component" value="Unassembled WGS sequence"/>
</dbReference>
<evidence type="ECO:0000313" key="1">
    <source>
        <dbReference type="EMBL" id="ODP36596.1"/>
    </source>
</evidence>
<sequence length="59" mass="6511">MAQSMFFAQERLHRAKAALARDLAATVDDPRRTHAFLARAARHAEAVPGSLNEGLLILR</sequence>
<reference evidence="1 2" key="1">
    <citation type="submission" date="2016-08" db="EMBL/GenBank/DDBJ databases">
        <title>Draft genome of the agarase producing Sphingomonas sp. MCT13.</title>
        <authorList>
            <person name="D'Andrea M.M."/>
            <person name="Rossolini G.M."/>
            <person name="Thaller M.C."/>
        </authorList>
    </citation>
    <scope>NUCLEOTIDE SEQUENCE [LARGE SCALE GENOMIC DNA]</scope>
    <source>
        <strain evidence="1 2">MCT13</strain>
    </source>
</reference>
<gene>
    <name evidence="1" type="ORF">BFL28_04600</name>
</gene>
<dbReference type="EMBL" id="MDDS01000057">
    <property type="protein sequence ID" value="ODP36596.1"/>
    <property type="molecule type" value="Genomic_DNA"/>
</dbReference>
<name>A0A1E3LS61_9SPHN</name>
<evidence type="ECO:0000313" key="2">
    <source>
        <dbReference type="Proteomes" id="UP000094487"/>
    </source>
</evidence>
<keyword evidence="2" id="KW-1185">Reference proteome</keyword>
<protein>
    <submittedName>
        <fullName evidence="1">Uncharacterized protein</fullName>
    </submittedName>
</protein>
<dbReference type="AlphaFoldDB" id="A0A1E3LS61"/>
<dbReference type="STRING" id="1888892.BFL28_04600"/>
<proteinExistence type="predicted"/>
<accession>A0A1E3LS61</accession>